<dbReference type="Gene3D" id="3.40.630.190">
    <property type="entry name" value="LCP protein"/>
    <property type="match status" value="1"/>
</dbReference>
<dbReference type="InterPro" id="IPR050922">
    <property type="entry name" value="LytR/CpsA/Psr_CW_biosynth"/>
</dbReference>
<keyword evidence="2" id="KW-0812">Transmembrane</keyword>
<evidence type="ECO:0000313" key="5">
    <source>
        <dbReference type="Proteomes" id="UP000037267"/>
    </source>
</evidence>
<keyword evidence="2" id="KW-0472">Membrane</keyword>
<evidence type="ECO:0000256" key="1">
    <source>
        <dbReference type="ARBA" id="ARBA00006068"/>
    </source>
</evidence>
<protein>
    <submittedName>
        <fullName evidence="4">Transcriptional regulator LytR</fullName>
    </submittedName>
</protein>
<reference evidence="5" key="1">
    <citation type="submission" date="2015-07" db="EMBL/GenBank/DDBJ databases">
        <title>Draft genome sequence of the purine-degrading Gottschalkia purinilyticum DSM 1384 (formerly Clostridium purinilyticum).</title>
        <authorList>
            <person name="Poehlein A."/>
            <person name="Schiel-Bengelsdorf B."/>
            <person name="Bengelsdorf F.R."/>
            <person name="Daniel R."/>
            <person name="Duerre P."/>
        </authorList>
    </citation>
    <scope>NUCLEOTIDE SEQUENCE [LARGE SCALE GENOMIC DNA]</scope>
    <source>
        <strain evidence="5">DSM 1384</strain>
    </source>
</reference>
<evidence type="ECO:0000256" key="2">
    <source>
        <dbReference type="SAM" id="Phobius"/>
    </source>
</evidence>
<feature type="transmembrane region" description="Helical" evidence="2">
    <location>
        <begin position="7"/>
        <end position="27"/>
    </location>
</feature>
<dbReference type="PANTHER" id="PTHR33392:SF6">
    <property type="entry name" value="POLYISOPRENYL-TEICHOIC ACID--PEPTIDOGLYCAN TEICHOIC ACID TRANSFERASE TAGU"/>
    <property type="match status" value="1"/>
</dbReference>
<gene>
    <name evidence="4" type="primary">lytR</name>
    <name evidence="4" type="ORF">CLPU_3c02110</name>
</gene>
<dbReference type="Proteomes" id="UP000037267">
    <property type="component" value="Unassembled WGS sequence"/>
</dbReference>
<name>A0A0L0WD90_GOTPU</name>
<accession>A0A0L0WD90</accession>
<comment type="caution">
    <text evidence="4">The sequence shown here is derived from an EMBL/GenBank/DDBJ whole genome shotgun (WGS) entry which is preliminary data.</text>
</comment>
<dbReference type="STRING" id="1503.CLPU_3c02110"/>
<dbReference type="AlphaFoldDB" id="A0A0L0WD90"/>
<evidence type="ECO:0000259" key="3">
    <source>
        <dbReference type="Pfam" id="PF03816"/>
    </source>
</evidence>
<feature type="domain" description="Cell envelope-related transcriptional attenuator" evidence="3">
    <location>
        <begin position="73"/>
        <end position="223"/>
    </location>
</feature>
<comment type="similarity">
    <text evidence="1">Belongs to the LytR/CpsA/Psr (LCP) family.</text>
</comment>
<dbReference type="EMBL" id="LGSS01000003">
    <property type="protein sequence ID" value="KNF09432.1"/>
    <property type="molecule type" value="Genomic_DNA"/>
</dbReference>
<dbReference type="PATRIC" id="fig|1503.3.peg.2080"/>
<organism evidence="4 5">
    <name type="scientific">Gottschalkia purinilytica</name>
    <name type="common">Clostridium purinilyticum</name>
    <dbReference type="NCBI Taxonomy" id="1503"/>
    <lineage>
        <taxon>Bacteria</taxon>
        <taxon>Bacillati</taxon>
        <taxon>Bacillota</taxon>
        <taxon>Tissierellia</taxon>
        <taxon>Tissierellales</taxon>
        <taxon>Gottschalkiaceae</taxon>
        <taxon>Gottschalkia</taxon>
    </lineage>
</organism>
<sequence>MGRFLKTFFTSLLIFSVILGGGIFFAVKSDKIGNKASGNDIDSGKTEGKDSNEIKFLLMGVDAETKGKSEGQRTDTMMLCKYDATSGKISILSIPRDTKVKIKGKKSEDKINHAHAFGGPELTVKTVRDLLGIDLDYYVKVDYEIVKDVVDEIGGVEIDVPINMKYSDPVADPPLHINIKKGKQVLNGKKSLEFLRFRKGYADQDLGRINAQQQFIKNAIDQTLKPKNIVKIPSLIKTSMENIETNIPLKLMLKYGLDVKNIDTSNIEMATLPGEAKMIENVSYFIPDEDESEEIVKSMFEDHKVVNKKTSQE</sequence>
<dbReference type="OrthoDB" id="305468at2"/>
<dbReference type="Pfam" id="PF03816">
    <property type="entry name" value="LytR_cpsA_psr"/>
    <property type="match status" value="1"/>
</dbReference>
<dbReference type="PANTHER" id="PTHR33392">
    <property type="entry name" value="POLYISOPRENYL-TEICHOIC ACID--PEPTIDOGLYCAN TEICHOIC ACID TRANSFERASE TAGU"/>
    <property type="match status" value="1"/>
</dbReference>
<keyword evidence="2" id="KW-1133">Transmembrane helix</keyword>
<proteinExistence type="inferred from homology"/>
<dbReference type="RefSeq" id="WP_050354415.1">
    <property type="nucleotide sequence ID" value="NZ_LGSS01000003.1"/>
</dbReference>
<evidence type="ECO:0000313" key="4">
    <source>
        <dbReference type="EMBL" id="KNF09432.1"/>
    </source>
</evidence>
<keyword evidence="5" id="KW-1185">Reference proteome</keyword>
<dbReference type="NCBIfam" id="TIGR00350">
    <property type="entry name" value="lytR_cpsA_psr"/>
    <property type="match status" value="1"/>
</dbReference>
<dbReference type="InterPro" id="IPR004474">
    <property type="entry name" value="LytR_CpsA_psr"/>
</dbReference>